<accession>A0ABV6JQ19</accession>
<gene>
    <name evidence="1" type="ORF">ACFFGY_04215</name>
</gene>
<dbReference type="EMBL" id="JBHLUN010000002">
    <property type="protein sequence ID" value="MFC0407440.1"/>
    <property type="molecule type" value="Genomic_DNA"/>
</dbReference>
<proteinExistence type="predicted"/>
<evidence type="ECO:0000313" key="1">
    <source>
        <dbReference type="EMBL" id="MFC0407440.1"/>
    </source>
</evidence>
<reference evidence="1 2" key="1">
    <citation type="submission" date="2024-09" db="EMBL/GenBank/DDBJ databases">
        <authorList>
            <person name="Sun Q."/>
            <person name="Mori K."/>
        </authorList>
    </citation>
    <scope>NUCLEOTIDE SEQUENCE [LARGE SCALE GENOMIC DNA]</scope>
    <source>
        <strain evidence="1 2">TBRC 5777</strain>
    </source>
</reference>
<comment type="caution">
    <text evidence="1">The sequence shown here is derived from an EMBL/GenBank/DDBJ whole genome shotgun (WGS) entry which is preliminary data.</text>
</comment>
<dbReference type="Proteomes" id="UP001589865">
    <property type="component" value="Unassembled WGS sequence"/>
</dbReference>
<name>A0ABV6JQ19_9PROT</name>
<evidence type="ECO:0000313" key="2">
    <source>
        <dbReference type="Proteomes" id="UP001589865"/>
    </source>
</evidence>
<organism evidence="1 2">
    <name type="scientific">Roseomonas elaeocarpi</name>
    <dbReference type="NCBI Taxonomy" id="907779"/>
    <lineage>
        <taxon>Bacteria</taxon>
        <taxon>Pseudomonadati</taxon>
        <taxon>Pseudomonadota</taxon>
        <taxon>Alphaproteobacteria</taxon>
        <taxon>Acetobacterales</taxon>
        <taxon>Roseomonadaceae</taxon>
        <taxon>Roseomonas</taxon>
    </lineage>
</organism>
<keyword evidence="2" id="KW-1185">Reference proteome</keyword>
<dbReference type="RefSeq" id="WP_377043139.1">
    <property type="nucleotide sequence ID" value="NZ_JBHLUN010000002.1"/>
</dbReference>
<sequence>MEQSADPYRTALLVLIAHADGEVLKTLETVLGPDAPEEIRRAIEEGLRRHREDWDALL</sequence>
<protein>
    <submittedName>
        <fullName evidence="1">Uncharacterized protein</fullName>
    </submittedName>
</protein>